<dbReference type="InterPro" id="IPR045063">
    <property type="entry name" value="Dynamin_N"/>
</dbReference>
<evidence type="ECO:0000259" key="8">
    <source>
        <dbReference type="PROSITE" id="PS51718"/>
    </source>
</evidence>
<reference evidence="9 10" key="1">
    <citation type="submission" date="2018-03" db="EMBL/GenBank/DDBJ databases">
        <title>The ancient ancestry and fast evolution of plastids.</title>
        <authorList>
            <person name="Moore K.R."/>
            <person name="Magnabosco C."/>
            <person name="Momper L."/>
            <person name="Gold D.A."/>
            <person name="Bosak T."/>
            <person name="Fournier G.P."/>
        </authorList>
    </citation>
    <scope>NUCLEOTIDE SEQUENCE [LARGE SCALE GENOMIC DNA]</scope>
    <source>
        <strain evidence="9 10">CCALA 037</strain>
    </source>
</reference>
<evidence type="ECO:0000256" key="4">
    <source>
        <dbReference type="ARBA" id="ARBA00023054"/>
    </source>
</evidence>
<dbReference type="Pfam" id="PF21808">
    <property type="entry name" value="Dynamin-like_hel_bact"/>
    <property type="match status" value="1"/>
</dbReference>
<dbReference type="Pfam" id="PF00350">
    <property type="entry name" value="Dynamin_N"/>
    <property type="match status" value="1"/>
</dbReference>
<keyword evidence="6 7" id="KW-0472">Membrane</keyword>
<dbReference type="GO" id="GO:0016020">
    <property type="term" value="C:membrane"/>
    <property type="evidence" value="ECO:0007669"/>
    <property type="project" value="UniProtKB-SubCell"/>
</dbReference>
<feature type="transmembrane region" description="Helical" evidence="7">
    <location>
        <begin position="555"/>
        <end position="579"/>
    </location>
</feature>
<keyword evidence="2" id="KW-0547">Nucleotide-binding</keyword>
<evidence type="ECO:0000256" key="2">
    <source>
        <dbReference type="ARBA" id="ARBA00022741"/>
    </source>
</evidence>
<gene>
    <name evidence="9" type="ORF">C7B77_16245</name>
</gene>
<feature type="domain" description="Dynamin-type G" evidence="8">
    <location>
        <begin position="66"/>
        <end position="313"/>
    </location>
</feature>
<dbReference type="AlphaFoldDB" id="A0A2T1GCC6"/>
<feature type="transmembrane region" description="Helical" evidence="7">
    <location>
        <begin position="523"/>
        <end position="543"/>
    </location>
</feature>
<sequence length="686" mass="77258">MMSTAKTNRFLQDLDRVARVRQEVASSLSRMVTKLQKSELAAQTGSGEMGFDRDLADLTKASTNLQKGVFRLMVLGDMKRGKSTFLNALIGENILPSDVNPCTALLTVLRYGEQKKVTVHFKDGKPPESIDFSTFKTKYTIDPAEAKKLEESNKPAFPDVDYAVVEYPLELLSKGIEIIDSPGLNDTEARNELSLGYLNNCHAVLFVLSASQPCTLGERRYLENYIKDRGLSVFFLINAWDRVKESLIDPDDATEMAAAESKLNRVFKANLAEYCTVDGYDLYDERVFPLSSITALRKRLKDKDADLVGTGFPPFINALNTFLTQERAIAELRQARIIAKQTCTHVKEAVARRIPLLDTNVDELKAKIEAIQPQFDRLQSIRDVFRDDIRRVRDRQARSIADSMKVYLLKLEDTFDTDFQAYQPSDLQFADFFSDSKREQFNQAAQKGFQQYINDKYAAWTLSAQKELTAAFSELSEQAKKHGVDYQNITQEMAEKLTGNIHTRNNALDDDGMPSWAKWAMGLFSLASGNFAVAALAVGGFNFQSILLNIFTTAGIALIFGAILGPVGILIASLGVAAFQVDHARKIFTREIKKQLVTRLPEIAKEQWQPIYSAAQECFDSYEQEVIKRINDDINARKGELQNLVKQKESQEIDRVTEVNRLQQFEADVLSESLSIENFYQGFLNG</sequence>
<dbReference type="InterPro" id="IPR030381">
    <property type="entry name" value="G_DYNAMIN_dom"/>
</dbReference>
<keyword evidence="10" id="KW-1185">Reference proteome</keyword>
<dbReference type="PANTHER" id="PTHR10465">
    <property type="entry name" value="TRANSMEMBRANE GTPASE FZO1"/>
    <property type="match status" value="1"/>
</dbReference>
<dbReference type="InterPro" id="IPR027094">
    <property type="entry name" value="Mitofusin_fam"/>
</dbReference>
<dbReference type="Gene3D" id="3.40.50.300">
    <property type="entry name" value="P-loop containing nucleotide triphosphate hydrolases"/>
    <property type="match status" value="1"/>
</dbReference>
<dbReference type="PROSITE" id="PS51718">
    <property type="entry name" value="G_DYNAMIN_2"/>
    <property type="match status" value="1"/>
</dbReference>
<evidence type="ECO:0000313" key="9">
    <source>
        <dbReference type="EMBL" id="PSB55067.1"/>
    </source>
</evidence>
<comment type="subcellular location">
    <subcellularLocation>
        <location evidence="1">Membrane</location>
    </subcellularLocation>
</comment>
<evidence type="ECO:0000256" key="6">
    <source>
        <dbReference type="ARBA" id="ARBA00023136"/>
    </source>
</evidence>
<evidence type="ECO:0000256" key="7">
    <source>
        <dbReference type="SAM" id="Phobius"/>
    </source>
</evidence>
<evidence type="ECO:0000256" key="3">
    <source>
        <dbReference type="ARBA" id="ARBA00022801"/>
    </source>
</evidence>
<dbReference type="Proteomes" id="UP000238937">
    <property type="component" value="Unassembled WGS sequence"/>
</dbReference>
<dbReference type="OrthoDB" id="5477114at2"/>
<organism evidence="9 10">
    <name type="scientific">Chamaesiphon polymorphus CCALA 037</name>
    <dbReference type="NCBI Taxonomy" id="2107692"/>
    <lineage>
        <taxon>Bacteria</taxon>
        <taxon>Bacillati</taxon>
        <taxon>Cyanobacteriota</taxon>
        <taxon>Cyanophyceae</taxon>
        <taxon>Gomontiellales</taxon>
        <taxon>Chamaesiphonaceae</taxon>
        <taxon>Chamaesiphon</taxon>
    </lineage>
</organism>
<name>A0A2T1GCC6_9CYAN</name>
<keyword evidence="3" id="KW-0378">Hydrolase</keyword>
<dbReference type="CDD" id="cd09912">
    <property type="entry name" value="DLP_2"/>
    <property type="match status" value="1"/>
</dbReference>
<dbReference type="InterPro" id="IPR049399">
    <property type="entry name" value="BDLP-like_hel"/>
</dbReference>
<keyword evidence="5" id="KW-0342">GTP-binding</keyword>
<keyword evidence="4" id="KW-0175">Coiled coil</keyword>
<evidence type="ECO:0000256" key="5">
    <source>
        <dbReference type="ARBA" id="ARBA00023134"/>
    </source>
</evidence>
<evidence type="ECO:0000256" key="1">
    <source>
        <dbReference type="ARBA" id="ARBA00004370"/>
    </source>
</evidence>
<dbReference type="RefSeq" id="WP_106306917.1">
    <property type="nucleotide sequence ID" value="NZ_PVWO01000213.1"/>
</dbReference>
<dbReference type="PANTHER" id="PTHR10465:SF0">
    <property type="entry name" value="SARCALUMENIN"/>
    <property type="match status" value="1"/>
</dbReference>
<dbReference type="EMBL" id="PVWO01000213">
    <property type="protein sequence ID" value="PSB55067.1"/>
    <property type="molecule type" value="Genomic_DNA"/>
</dbReference>
<dbReference type="GO" id="GO:0005525">
    <property type="term" value="F:GTP binding"/>
    <property type="evidence" value="ECO:0007669"/>
    <property type="project" value="UniProtKB-KW"/>
</dbReference>
<keyword evidence="7" id="KW-1133">Transmembrane helix</keyword>
<dbReference type="GO" id="GO:0008053">
    <property type="term" value="P:mitochondrial fusion"/>
    <property type="evidence" value="ECO:0007669"/>
    <property type="project" value="TreeGrafter"/>
</dbReference>
<dbReference type="SUPFAM" id="SSF52540">
    <property type="entry name" value="P-loop containing nucleoside triphosphate hydrolases"/>
    <property type="match status" value="1"/>
</dbReference>
<evidence type="ECO:0000313" key="10">
    <source>
        <dbReference type="Proteomes" id="UP000238937"/>
    </source>
</evidence>
<dbReference type="InterPro" id="IPR027417">
    <property type="entry name" value="P-loop_NTPase"/>
</dbReference>
<keyword evidence="7" id="KW-0812">Transmembrane</keyword>
<accession>A0A2T1GCC6</accession>
<proteinExistence type="predicted"/>
<comment type="caution">
    <text evidence="9">The sequence shown here is derived from an EMBL/GenBank/DDBJ whole genome shotgun (WGS) entry which is preliminary data.</text>
</comment>
<dbReference type="GO" id="GO:0003924">
    <property type="term" value="F:GTPase activity"/>
    <property type="evidence" value="ECO:0007669"/>
    <property type="project" value="InterPro"/>
</dbReference>
<protein>
    <submittedName>
        <fullName evidence="9">Dynamin</fullName>
    </submittedName>
</protein>